<name>A0A4Y2C5M2_ARAVE</name>
<keyword evidence="3" id="KW-1185">Reference proteome</keyword>
<gene>
    <name evidence="2" type="ORF">AVEN_10854_1</name>
</gene>
<dbReference type="EMBL" id="BGPR01085353">
    <property type="protein sequence ID" value="GBL99075.1"/>
    <property type="molecule type" value="Genomic_DNA"/>
</dbReference>
<feature type="region of interest" description="Disordered" evidence="1">
    <location>
        <begin position="82"/>
        <end position="121"/>
    </location>
</feature>
<organism evidence="2 3">
    <name type="scientific">Araneus ventricosus</name>
    <name type="common">Orbweaver spider</name>
    <name type="synonym">Epeira ventricosa</name>
    <dbReference type="NCBI Taxonomy" id="182803"/>
    <lineage>
        <taxon>Eukaryota</taxon>
        <taxon>Metazoa</taxon>
        <taxon>Ecdysozoa</taxon>
        <taxon>Arthropoda</taxon>
        <taxon>Chelicerata</taxon>
        <taxon>Arachnida</taxon>
        <taxon>Araneae</taxon>
        <taxon>Araneomorphae</taxon>
        <taxon>Entelegynae</taxon>
        <taxon>Araneoidea</taxon>
        <taxon>Araneidae</taxon>
        <taxon>Araneus</taxon>
    </lineage>
</organism>
<reference evidence="2 3" key="1">
    <citation type="journal article" date="2019" name="Sci. Rep.">
        <title>Orb-weaving spider Araneus ventricosus genome elucidates the spidroin gene catalogue.</title>
        <authorList>
            <person name="Kono N."/>
            <person name="Nakamura H."/>
            <person name="Ohtoshi R."/>
            <person name="Moran D.A.P."/>
            <person name="Shinohara A."/>
            <person name="Yoshida Y."/>
            <person name="Fujiwara M."/>
            <person name="Mori M."/>
            <person name="Tomita M."/>
            <person name="Arakawa K."/>
        </authorList>
    </citation>
    <scope>NUCLEOTIDE SEQUENCE [LARGE SCALE GENOMIC DNA]</scope>
</reference>
<feature type="non-terminal residue" evidence="2">
    <location>
        <position position="1"/>
    </location>
</feature>
<comment type="caution">
    <text evidence="2">The sequence shown here is derived from an EMBL/GenBank/DDBJ whole genome shotgun (WGS) entry which is preliminary data.</text>
</comment>
<sequence length="172" mass="19406">AITFPSQEWVSRFGEQNSGLHPIGLMDPLSQVDRDESKLQSLLQNDTEVPLDSFERVSNFPGNAKFDTGAADETPKSFQSINNTAQYRSASNSLLPRIADRTPKRDSKDDSHSKANPIDENVQSRSTFTYSVIQAHSLYSMPRQACDVTWNHVVHSRVSPLLIEISRKFQHF</sequence>
<evidence type="ECO:0000313" key="3">
    <source>
        <dbReference type="Proteomes" id="UP000499080"/>
    </source>
</evidence>
<evidence type="ECO:0000256" key="1">
    <source>
        <dbReference type="SAM" id="MobiDB-lite"/>
    </source>
</evidence>
<proteinExistence type="predicted"/>
<dbReference type="AlphaFoldDB" id="A0A4Y2C5M2"/>
<protein>
    <submittedName>
        <fullName evidence="2">Uncharacterized protein</fullName>
    </submittedName>
</protein>
<feature type="compositionally biased region" description="Polar residues" evidence="1">
    <location>
        <begin position="82"/>
        <end position="94"/>
    </location>
</feature>
<evidence type="ECO:0000313" key="2">
    <source>
        <dbReference type="EMBL" id="GBL99075.1"/>
    </source>
</evidence>
<dbReference type="Proteomes" id="UP000499080">
    <property type="component" value="Unassembled WGS sequence"/>
</dbReference>
<feature type="compositionally biased region" description="Basic and acidic residues" evidence="1">
    <location>
        <begin position="98"/>
        <end position="113"/>
    </location>
</feature>
<accession>A0A4Y2C5M2</accession>